<dbReference type="Proteomes" id="UP001633002">
    <property type="component" value="Unassembled WGS sequence"/>
</dbReference>
<evidence type="ECO:0000256" key="2">
    <source>
        <dbReference type="SAM" id="MobiDB-lite"/>
    </source>
</evidence>
<feature type="region of interest" description="Disordered" evidence="2">
    <location>
        <begin position="235"/>
        <end position="391"/>
    </location>
</feature>
<evidence type="ECO:0000313" key="3">
    <source>
        <dbReference type="EMBL" id="KAL3692128.1"/>
    </source>
</evidence>
<comment type="caution">
    <text evidence="3">The sequence shown here is derived from an EMBL/GenBank/DDBJ whole genome shotgun (WGS) entry which is preliminary data.</text>
</comment>
<protein>
    <submittedName>
        <fullName evidence="3">Uncharacterized protein</fullName>
    </submittedName>
</protein>
<gene>
    <name evidence="3" type="ORF">R1sor_005779</name>
</gene>
<proteinExistence type="predicted"/>
<accession>A0ABD3HL70</accession>
<evidence type="ECO:0000313" key="4">
    <source>
        <dbReference type="Proteomes" id="UP001633002"/>
    </source>
</evidence>
<keyword evidence="1" id="KW-0175">Coiled coil</keyword>
<feature type="compositionally biased region" description="Basic and acidic residues" evidence="2">
    <location>
        <begin position="330"/>
        <end position="355"/>
    </location>
</feature>
<sequence>MVHQGTRSMSDHVPVSIKLVLDIQRETISRGRPRSYFKMNIKLMNSPGVLQKAKIAWETHPSWVKDERKKWAMGLGLIRQVLMEEKKRWEREDPDLATLQEKLLQAKEAQENIKVLQTETGELLTDEAEILQEVYNNYKLLYTADQEDGAVKGRRREMLQLIDRRLTREQNSCLRELPDDSLIEELIFAMPKEKAPGLDGVIVEIVVVGWDFMKTDCCRMIRKVWGCKKLLRVPRKPRAKKTSSGGSTPEDETSPATKKSAKRKFNLDPPRSRTPSPEALEHYEPHRKGKKKVDEGAAADMDRIGKRKVNEKTSTVPAKKNKRSDDSDEDSNKSNHAKGEAVNNHDDEKGAETHEPTAALTALGSTKRGAKKPRQGSARKPAPPQNPWIILPSPVKASIKPKEMVKGDIINTFMEETFSQLPPLLVPKSGKNRRYETWVS</sequence>
<feature type="coiled-coil region" evidence="1">
    <location>
        <begin position="99"/>
        <end position="126"/>
    </location>
</feature>
<reference evidence="3 4" key="1">
    <citation type="submission" date="2024-09" db="EMBL/GenBank/DDBJ databases">
        <title>Chromosome-scale assembly of Riccia sorocarpa.</title>
        <authorList>
            <person name="Paukszto L."/>
        </authorList>
    </citation>
    <scope>NUCLEOTIDE SEQUENCE [LARGE SCALE GENOMIC DNA]</scope>
    <source>
        <strain evidence="3">LP-2024</strain>
        <tissue evidence="3">Aerial parts of the thallus</tissue>
    </source>
</reference>
<dbReference type="EMBL" id="JBJQOH010000003">
    <property type="protein sequence ID" value="KAL3692128.1"/>
    <property type="molecule type" value="Genomic_DNA"/>
</dbReference>
<keyword evidence="4" id="KW-1185">Reference proteome</keyword>
<evidence type="ECO:0000256" key="1">
    <source>
        <dbReference type="SAM" id="Coils"/>
    </source>
</evidence>
<feature type="compositionally biased region" description="Basic and acidic residues" evidence="2">
    <location>
        <begin position="279"/>
        <end position="311"/>
    </location>
</feature>
<organism evidence="3 4">
    <name type="scientific">Riccia sorocarpa</name>
    <dbReference type="NCBI Taxonomy" id="122646"/>
    <lineage>
        <taxon>Eukaryota</taxon>
        <taxon>Viridiplantae</taxon>
        <taxon>Streptophyta</taxon>
        <taxon>Embryophyta</taxon>
        <taxon>Marchantiophyta</taxon>
        <taxon>Marchantiopsida</taxon>
        <taxon>Marchantiidae</taxon>
        <taxon>Marchantiales</taxon>
        <taxon>Ricciaceae</taxon>
        <taxon>Riccia</taxon>
    </lineage>
</organism>
<dbReference type="AlphaFoldDB" id="A0ABD3HL70"/>
<name>A0ABD3HL70_9MARC</name>